<gene>
    <name evidence="1" type="ORF">ENN50_04665</name>
</gene>
<name>A0A831WUM6_PROAE</name>
<evidence type="ECO:0000313" key="1">
    <source>
        <dbReference type="EMBL" id="HED30971.1"/>
    </source>
</evidence>
<dbReference type="Proteomes" id="UP000886335">
    <property type="component" value="Unassembled WGS sequence"/>
</dbReference>
<dbReference type="AlphaFoldDB" id="A0A831WUM6"/>
<protein>
    <submittedName>
        <fullName evidence="1">Uncharacterized protein</fullName>
    </submittedName>
</protein>
<comment type="caution">
    <text evidence="1">The sequence shown here is derived from an EMBL/GenBank/DDBJ whole genome shotgun (WGS) entry which is preliminary data.</text>
</comment>
<reference evidence="1" key="1">
    <citation type="journal article" date="2020" name="mSystems">
        <title>Genome- and Community-Level Interaction Insights into Carbon Utilization and Element Cycling Functions of Hydrothermarchaeota in Hydrothermal Sediment.</title>
        <authorList>
            <person name="Zhou Z."/>
            <person name="Liu Y."/>
            <person name="Xu W."/>
            <person name="Pan J."/>
            <person name="Luo Z.H."/>
            <person name="Li M."/>
        </authorList>
    </citation>
    <scope>NUCLEOTIDE SEQUENCE [LARGE SCALE GENOMIC DNA]</scope>
    <source>
        <strain evidence="1">SpSt-1181</strain>
    </source>
</reference>
<sequence>MADEIKNQEQSAGSGVNGDFSTILVGVGTILDNALNPLGKMVAQTLEAMNGVAKQILDGVSKSLDKK</sequence>
<proteinExistence type="predicted"/>
<dbReference type="EMBL" id="DSBW01000105">
    <property type="protein sequence ID" value="HED30971.1"/>
    <property type="molecule type" value="Genomic_DNA"/>
</dbReference>
<accession>A0A831WUM6</accession>
<organism evidence="1">
    <name type="scientific">Prosthecochloris aestuarii</name>
    <dbReference type="NCBI Taxonomy" id="1102"/>
    <lineage>
        <taxon>Bacteria</taxon>
        <taxon>Pseudomonadati</taxon>
        <taxon>Chlorobiota</taxon>
        <taxon>Chlorobiia</taxon>
        <taxon>Chlorobiales</taxon>
        <taxon>Chlorobiaceae</taxon>
        <taxon>Prosthecochloris</taxon>
    </lineage>
</organism>